<organism evidence="7 8">
    <name type="scientific">Acrasis kona</name>
    <dbReference type="NCBI Taxonomy" id="1008807"/>
    <lineage>
        <taxon>Eukaryota</taxon>
        <taxon>Discoba</taxon>
        <taxon>Heterolobosea</taxon>
        <taxon>Tetramitia</taxon>
        <taxon>Eutetramitia</taxon>
        <taxon>Acrasidae</taxon>
        <taxon>Acrasis</taxon>
    </lineage>
</organism>
<dbReference type="PANTHER" id="PTHR34142:SF1">
    <property type="entry name" value="GLYCOSIDE HYDROLASE FAMILY 5 DOMAIN-CONTAINING PROTEIN"/>
    <property type="match status" value="1"/>
</dbReference>
<keyword evidence="5" id="KW-0472">Membrane</keyword>
<evidence type="ECO:0000256" key="4">
    <source>
        <dbReference type="RuleBase" id="RU361153"/>
    </source>
</evidence>
<accession>A0AAW2ZNA7</accession>
<dbReference type="SUPFAM" id="SSF51445">
    <property type="entry name" value="(Trans)glycosidases"/>
    <property type="match status" value="1"/>
</dbReference>
<dbReference type="EMBL" id="JAOPGA020001789">
    <property type="protein sequence ID" value="KAL0491336.1"/>
    <property type="molecule type" value="Genomic_DNA"/>
</dbReference>
<keyword evidence="8" id="KW-1185">Reference proteome</keyword>
<keyword evidence="5" id="KW-0812">Transmembrane</keyword>
<keyword evidence="2 4" id="KW-0378">Hydrolase</keyword>
<evidence type="ECO:0000313" key="7">
    <source>
        <dbReference type="EMBL" id="KAL0491336.1"/>
    </source>
</evidence>
<dbReference type="GO" id="GO:0004553">
    <property type="term" value="F:hydrolase activity, hydrolyzing O-glycosyl compounds"/>
    <property type="evidence" value="ECO:0007669"/>
    <property type="project" value="InterPro"/>
</dbReference>
<dbReference type="PANTHER" id="PTHR34142">
    <property type="entry name" value="ENDO-BETA-1,4-GLUCANASE A"/>
    <property type="match status" value="1"/>
</dbReference>
<comment type="caution">
    <text evidence="7">The sequence shown here is derived from an EMBL/GenBank/DDBJ whole genome shotgun (WGS) entry which is preliminary data.</text>
</comment>
<protein>
    <submittedName>
        <fullName evidence="7">Endoglucanase A</fullName>
    </submittedName>
</protein>
<gene>
    <name evidence="7" type="ORF">AKO1_009861</name>
</gene>
<evidence type="ECO:0000259" key="6">
    <source>
        <dbReference type="Pfam" id="PF00150"/>
    </source>
</evidence>
<sequence length="349" mass="38643">MIVGGFDTKKVILIIVCERPTIQYDTNFVSKLFGLDFIRINVMRMTNRIEALYIIILVVTFISGQSLKGLHVSGNRILNDANQQVRLIGVNRAGAEYMCVLGYGIFDGPTDQGSLDAIKSWGFNTIRIPLNEDCWLNINGIKPEFAGDNYKYAIKNFVDLITNNGMAVILDLHWTANGGKQAKEQAPMPNLDHSLAFWNNCAGFFKDYSNVIFDAFNEPFPGKGCSDCSDDRLWQCWREGGNDCFQFGLDYPAAGMNQIVNAIRSGGAGNIIMLGGLAWSNALTGWLKFRPSDNNLAASWHSYNFNFMIDEDKWNQYIGPTASQVPVIVGELGPKLVVTTTILIGCSCG</sequence>
<keyword evidence="5" id="KW-1133">Transmembrane helix</keyword>
<feature type="transmembrane region" description="Helical" evidence="5">
    <location>
        <begin position="49"/>
        <end position="67"/>
    </location>
</feature>
<feature type="domain" description="Glycoside hydrolase family 5" evidence="6">
    <location>
        <begin position="110"/>
        <end position="333"/>
    </location>
</feature>
<evidence type="ECO:0000256" key="1">
    <source>
        <dbReference type="ARBA" id="ARBA00005641"/>
    </source>
</evidence>
<dbReference type="AlphaFoldDB" id="A0AAW2ZNA7"/>
<dbReference type="Gene3D" id="3.20.20.80">
    <property type="entry name" value="Glycosidases"/>
    <property type="match status" value="1"/>
</dbReference>
<dbReference type="GO" id="GO:0009251">
    <property type="term" value="P:glucan catabolic process"/>
    <property type="evidence" value="ECO:0007669"/>
    <property type="project" value="TreeGrafter"/>
</dbReference>
<evidence type="ECO:0000313" key="8">
    <source>
        <dbReference type="Proteomes" id="UP001431209"/>
    </source>
</evidence>
<evidence type="ECO:0000256" key="2">
    <source>
        <dbReference type="ARBA" id="ARBA00022801"/>
    </source>
</evidence>
<reference evidence="7 8" key="1">
    <citation type="submission" date="2024-03" db="EMBL/GenBank/DDBJ databases">
        <title>The Acrasis kona genome and developmental transcriptomes reveal deep origins of eukaryotic multicellular pathways.</title>
        <authorList>
            <person name="Sheikh S."/>
            <person name="Fu C.-J."/>
            <person name="Brown M.W."/>
            <person name="Baldauf S.L."/>
        </authorList>
    </citation>
    <scope>NUCLEOTIDE SEQUENCE [LARGE SCALE GENOMIC DNA]</scope>
    <source>
        <strain evidence="7 8">ATCC MYA-3509</strain>
    </source>
</reference>
<dbReference type="InterPro" id="IPR001547">
    <property type="entry name" value="Glyco_hydro_5"/>
</dbReference>
<dbReference type="Proteomes" id="UP001431209">
    <property type="component" value="Unassembled WGS sequence"/>
</dbReference>
<proteinExistence type="inferred from homology"/>
<dbReference type="Pfam" id="PF00150">
    <property type="entry name" value="Cellulase"/>
    <property type="match status" value="1"/>
</dbReference>
<evidence type="ECO:0000256" key="5">
    <source>
        <dbReference type="SAM" id="Phobius"/>
    </source>
</evidence>
<dbReference type="InterPro" id="IPR017853">
    <property type="entry name" value="GH"/>
</dbReference>
<comment type="similarity">
    <text evidence="1 4">Belongs to the glycosyl hydrolase 5 (cellulase A) family.</text>
</comment>
<evidence type="ECO:0000256" key="3">
    <source>
        <dbReference type="ARBA" id="ARBA00023295"/>
    </source>
</evidence>
<name>A0AAW2ZNA7_9EUKA</name>
<keyword evidence="3 4" id="KW-0326">Glycosidase</keyword>